<dbReference type="EMBL" id="DXFQ01000114">
    <property type="protein sequence ID" value="HIX20199.1"/>
    <property type="molecule type" value="Genomic_DNA"/>
</dbReference>
<dbReference type="EMBL" id="DXFQ01000004">
    <property type="protein sequence ID" value="HIX18988.1"/>
    <property type="molecule type" value="Genomic_DNA"/>
</dbReference>
<evidence type="ECO:0000313" key="1">
    <source>
        <dbReference type="EMBL" id="HIX18988.1"/>
    </source>
</evidence>
<reference evidence="1" key="2">
    <citation type="submission" date="2021-04" db="EMBL/GenBank/DDBJ databases">
        <authorList>
            <person name="Gilroy R."/>
        </authorList>
    </citation>
    <scope>NUCLEOTIDE SEQUENCE</scope>
    <source>
        <strain evidence="1">14975</strain>
    </source>
</reference>
<comment type="caution">
    <text evidence="1">The sequence shown here is derived from an EMBL/GenBank/DDBJ whole genome shotgun (WGS) entry which is preliminary data.</text>
</comment>
<dbReference type="AlphaFoldDB" id="A0A9D1V9H6"/>
<evidence type="ECO:0000313" key="3">
    <source>
        <dbReference type="EMBL" id="HIX20199.1"/>
    </source>
</evidence>
<evidence type="ECO:0000313" key="2">
    <source>
        <dbReference type="EMBL" id="HIX19260.1"/>
    </source>
</evidence>
<proteinExistence type="predicted"/>
<feature type="non-terminal residue" evidence="1">
    <location>
        <position position="1"/>
    </location>
</feature>
<protein>
    <submittedName>
        <fullName evidence="1">Transposase</fullName>
    </submittedName>
</protein>
<accession>A0A9D1V9H6</accession>
<sequence length="41" mass="4577">KLIQRRAYGYRNFANYRLRVLVECSGGSLGGLICGFHTLCA</sequence>
<reference evidence="1" key="1">
    <citation type="journal article" date="2021" name="PeerJ">
        <title>Extensive microbial diversity within the chicken gut microbiome revealed by metagenomics and culture.</title>
        <authorList>
            <person name="Gilroy R."/>
            <person name="Ravi A."/>
            <person name="Getino M."/>
            <person name="Pursley I."/>
            <person name="Horton D.L."/>
            <person name="Alikhan N.F."/>
            <person name="Baker D."/>
            <person name="Gharbi K."/>
            <person name="Hall N."/>
            <person name="Watson M."/>
            <person name="Adriaenssens E.M."/>
            <person name="Foster-Nyarko E."/>
            <person name="Jarju S."/>
            <person name="Secka A."/>
            <person name="Antonio M."/>
            <person name="Oren A."/>
            <person name="Chaudhuri R.R."/>
            <person name="La Ragione R."/>
            <person name="Hildebrand F."/>
            <person name="Pallen M.J."/>
        </authorList>
    </citation>
    <scope>NUCLEOTIDE SEQUENCE</scope>
    <source>
        <strain evidence="1">14975</strain>
    </source>
</reference>
<gene>
    <name evidence="1" type="ORF">H9862_00115</name>
    <name evidence="2" type="ORF">H9862_01505</name>
    <name evidence="3" type="ORF">H9862_06335</name>
</gene>
<dbReference type="Proteomes" id="UP000823964">
    <property type="component" value="Unassembled WGS sequence"/>
</dbReference>
<dbReference type="EMBL" id="DXFQ01000021">
    <property type="protein sequence ID" value="HIX19260.1"/>
    <property type="molecule type" value="Genomic_DNA"/>
</dbReference>
<organism evidence="1 4">
    <name type="scientific">Candidatus Akkermansia intestinigallinarum</name>
    <dbReference type="NCBI Taxonomy" id="2838431"/>
    <lineage>
        <taxon>Bacteria</taxon>
        <taxon>Pseudomonadati</taxon>
        <taxon>Verrucomicrobiota</taxon>
        <taxon>Verrucomicrobiia</taxon>
        <taxon>Verrucomicrobiales</taxon>
        <taxon>Akkermansiaceae</taxon>
        <taxon>Akkermansia</taxon>
    </lineage>
</organism>
<name>A0A9D1V9H6_9BACT</name>
<evidence type="ECO:0000313" key="4">
    <source>
        <dbReference type="Proteomes" id="UP000823964"/>
    </source>
</evidence>